<name>A0A6G0LQJ6_9STRA</name>
<reference evidence="2 3" key="1">
    <citation type="submission" date="2018-09" db="EMBL/GenBank/DDBJ databases">
        <title>Genomic investigation of the strawberry pathogen Phytophthora fragariae indicates pathogenicity is determined by transcriptional variation in three key races.</title>
        <authorList>
            <person name="Adams T.M."/>
            <person name="Armitage A.D."/>
            <person name="Sobczyk M.K."/>
            <person name="Bates H.J."/>
            <person name="Dunwell J.M."/>
            <person name="Nellist C.F."/>
            <person name="Harrison R.J."/>
        </authorList>
    </citation>
    <scope>NUCLEOTIDE SEQUENCE [LARGE SCALE GENOMIC DNA]</scope>
    <source>
        <strain evidence="2 3">ONT-3</strain>
    </source>
</reference>
<dbReference type="EMBL" id="QXFX01000175">
    <property type="protein sequence ID" value="KAE9127440.1"/>
    <property type="molecule type" value="Genomic_DNA"/>
</dbReference>
<evidence type="ECO:0000313" key="3">
    <source>
        <dbReference type="Proteomes" id="UP000488956"/>
    </source>
</evidence>
<keyword evidence="1" id="KW-0732">Signal</keyword>
<accession>A0A6G0LQJ6</accession>
<dbReference type="AlphaFoldDB" id="A0A6G0LQJ6"/>
<feature type="chain" id="PRO_5026007815" description="RxLR effector protein" evidence="1">
    <location>
        <begin position="19"/>
        <end position="62"/>
    </location>
</feature>
<organism evidence="2 3">
    <name type="scientific">Phytophthora fragariae</name>
    <dbReference type="NCBI Taxonomy" id="53985"/>
    <lineage>
        <taxon>Eukaryota</taxon>
        <taxon>Sar</taxon>
        <taxon>Stramenopiles</taxon>
        <taxon>Oomycota</taxon>
        <taxon>Peronosporomycetes</taxon>
        <taxon>Peronosporales</taxon>
        <taxon>Peronosporaceae</taxon>
        <taxon>Phytophthora</taxon>
    </lineage>
</organism>
<gene>
    <name evidence="2" type="ORF">PF010_g4904</name>
</gene>
<evidence type="ECO:0000256" key="1">
    <source>
        <dbReference type="SAM" id="SignalP"/>
    </source>
</evidence>
<proteinExistence type="predicted"/>
<protein>
    <recommendedName>
        <fullName evidence="4">RxLR effector protein</fullName>
    </recommendedName>
</protein>
<sequence length="62" mass="6528">MSSWLVVVLAATTFSTNSVKSPAAVMSIRQPAAICGDTRLHICKTVKSPCPGPIDVGRRVTT</sequence>
<feature type="signal peptide" evidence="1">
    <location>
        <begin position="1"/>
        <end position="18"/>
    </location>
</feature>
<evidence type="ECO:0000313" key="2">
    <source>
        <dbReference type="EMBL" id="KAE9127440.1"/>
    </source>
</evidence>
<dbReference type="Proteomes" id="UP000488956">
    <property type="component" value="Unassembled WGS sequence"/>
</dbReference>
<comment type="caution">
    <text evidence="2">The sequence shown here is derived from an EMBL/GenBank/DDBJ whole genome shotgun (WGS) entry which is preliminary data.</text>
</comment>
<evidence type="ECO:0008006" key="4">
    <source>
        <dbReference type="Google" id="ProtNLM"/>
    </source>
</evidence>